<sequence>MTRRTIQRLAAIGGIVGMVVAASGTAAYAAPDGLTVVAVRHSLLGTHTWYQQTYRGVPVLGGYYATHTDTRTGATSIQDGRFAIKGTPAGSAAFARNRAESAVTGRLAGSLLRSAAVIVPGDTAKLGWLVLTDTRRGTVQTVVDASSGTMLTEKNTIKEVTGSGQVFNPNPVVTLQNESLTDSGNANSAVLASAYRTVSLTQLNSGVTTLKGAYASNASSSAVTSSSRTYTYNRSQAGFEQVMGYFHITTAQEYIQSLGFTDVNNSAQSYRTTGYTDDNSYYDPSTDRITFGTGGVDDAEDAEIIWHEYGHAIQDAQVPGFGSSSQSGAIGEGFGDYWAYTMSSAVSTNTGTVPLACIGDWDAVSYTSTTPHCLRRVDGTKVYPGDFENEVHADGEMWSRALYDISTALGRTNANTVILEAQFNFTAGTTFAAAANSTVSAAQSLYGSTAAASVKAAFQARGFI</sequence>
<keyword evidence="1" id="KW-0645">Protease</keyword>
<dbReference type="Pfam" id="PF02868">
    <property type="entry name" value="Peptidase_M4_C"/>
    <property type="match status" value="1"/>
</dbReference>
<evidence type="ECO:0000313" key="11">
    <source>
        <dbReference type="Proteomes" id="UP000677082"/>
    </source>
</evidence>
<dbReference type="InterPro" id="IPR050728">
    <property type="entry name" value="Zinc_Metalloprotease_M4"/>
</dbReference>
<dbReference type="AlphaFoldDB" id="A0A919TF58"/>
<dbReference type="GO" id="GO:0004222">
    <property type="term" value="F:metalloendopeptidase activity"/>
    <property type="evidence" value="ECO:0007669"/>
    <property type="project" value="InterPro"/>
</dbReference>
<dbReference type="GO" id="GO:0006508">
    <property type="term" value="P:proteolysis"/>
    <property type="evidence" value="ECO:0007669"/>
    <property type="project" value="UniProtKB-KW"/>
</dbReference>
<keyword evidence="6" id="KW-0482">Metalloprotease</keyword>
<evidence type="ECO:0000256" key="1">
    <source>
        <dbReference type="ARBA" id="ARBA00022670"/>
    </source>
</evidence>
<feature type="signal peptide" evidence="7">
    <location>
        <begin position="1"/>
        <end position="29"/>
    </location>
</feature>
<dbReference type="RefSeq" id="WP_213009992.1">
    <property type="nucleotide sequence ID" value="NZ_BOQN01000076.1"/>
</dbReference>
<organism evidence="10 11">
    <name type="scientific">Paractinoplanes toevensis</name>
    <dbReference type="NCBI Taxonomy" id="571911"/>
    <lineage>
        <taxon>Bacteria</taxon>
        <taxon>Bacillati</taxon>
        <taxon>Actinomycetota</taxon>
        <taxon>Actinomycetes</taxon>
        <taxon>Micromonosporales</taxon>
        <taxon>Micromonosporaceae</taxon>
        <taxon>Paractinoplanes</taxon>
    </lineage>
</organism>
<dbReference type="InterPro" id="IPR001570">
    <property type="entry name" value="Peptidase_M4_C_domain"/>
</dbReference>
<dbReference type="Gene3D" id="3.10.450.490">
    <property type="match status" value="1"/>
</dbReference>
<accession>A0A919TF58</accession>
<dbReference type="Gene3D" id="1.10.390.10">
    <property type="entry name" value="Neutral Protease Domain 2"/>
    <property type="match status" value="1"/>
</dbReference>
<keyword evidence="2" id="KW-0479">Metal-binding</keyword>
<evidence type="ECO:0000256" key="5">
    <source>
        <dbReference type="ARBA" id="ARBA00022833"/>
    </source>
</evidence>
<dbReference type="InterPro" id="IPR027268">
    <property type="entry name" value="Peptidase_M4/M1_CTD_sf"/>
</dbReference>
<dbReference type="Pfam" id="PF07504">
    <property type="entry name" value="FTP"/>
    <property type="match status" value="1"/>
</dbReference>
<dbReference type="EMBL" id="BOQN01000076">
    <property type="protein sequence ID" value="GIM94207.1"/>
    <property type="molecule type" value="Genomic_DNA"/>
</dbReference>
<evidence type="ECO:0000259" key="8">
    <source>
        <dbReference type="Pfam" id="PF02868"/>
    </source>
</evidence>
<dbReference type="InterPro" id="IPR011096">
    <property type="entry name" value="FTP_domain"/>
</dbReference>
<evidence type="ECO:0000256" key="2">
    <source>
        <dbReference type="ARBA" id="ARBA00022723"/>
    </source>
</evidence>
<evidence type="ECO:0000259" key="9">
    <source>
        <dbReference type="Pfam" id="PF07504"/>
    </source>
</evidence>
<keyword evidence="11" id="KW-1185">Reference proteome</keyword>
<evidence type="ECO:0000256" key="3">
    <source>
        <dbReference type="ARBA" id="ARBA00022729"/>
    </source>
</evidence>
<protein>
    <recommendedName>
        <fullName evidence="12">Bacillolysin</fullName>
    </recommendedName>
</protein>
<keyword evidence="4" id="KW-0378">Hydrolase</keyword>
<feature type="domain" description="Peptidase M4 C-terminal" evidence="8">
    <location>
        <begin position="324"/>
        <end position="461"/>
    </location>
</feature>
<proteinExistence type="predicted"/>
<dbReference type="Proteomes" id="UP000677082">
    <property type="component" value="Unassembled WGS sequence"/>
</dbReference>
<feature type="chain" id="PRO_5037425283" description="Bacillolysin" evidence="7">
    <location>
        <begin position="30"/>
        <end position="464"/>
    </location>
</feature>
<dbReference type="SUPFAM" id="SSF55486">
    <property type="entry name" value="Metalloproteases ('zincins'), catalytic domain"/>
    <property type="match status" value="1"/>
</dbReference>
<keyword evidence="5" id="KW-0862">Zinc</keyword>
<gene>
    <name evidence="10" type="ORF">Ato02nite_060000</name>
</gene>
<dbReference type="PANTHER" id="PTHR33794">
    <property type="entry name" value="BACILLOLYSIN"/>
    <property type="match status" value="1"/>
</dbReference>
<evidence type="ECO:0000256" key="6">
    <source>
        <dbReference type="ARBA" id="ARBA00023049"/>
    </source>
</evidence>
<feature type="domain" description="FTP" evidence="9">
    <location>
        <begin position="33"/>
        <end position="70"/>
    </location>
</feature>
<dbReference type="GO" id="GO:0046872">
    <property type="term" value="F:metal ion binding"/>
    <property type="evidence" value="ECO:0007669"/>
    <property type="project" value="UniProtKB-KW"/>
</dbReference>
<evidence type="ECO:0000256" key="7">
    <source>
        <dbReference type="SAM" id="SignalP"/>
    </source>
</evidence>
<reference evidence="10 11" key="1">
    <citation type="submission" date="2021-03" db="EMBL/GenBank/DDBJ databases">
        <title>Whole genome shotgun sequence of Actinoplanes toevensis NBRC 105298.</title>
        <authorList>
            <person name="Komaki H."/>
            <person name="Tamura T."/>
        </authorList>
    </citation>
    <scope>NUCLEOTIDE SEQUENCE [LARGE SCALE GENOMIC DNA]</scope>
    <source>
        <strain evidence="10 11">NBRC 105298</strain>
    </source>
</reference>
<evidence type="ECO:0008006" key="12">
    <source>
        <dbReference type="Google" id="ProtNLM"/>
    </source>
</evidence>
<keyword evidence="3 7" id="KW-0732">Signal</keyword>
<evidence type="ECO:0000313" key="10">
    <source>
        <dbReference type="EMBL" id="GIM94207.1"/>
    </source>
</evidence>
<name>A0A919TF58_9ACTN</name>
<evidence type="ECO:0000256" key="4">
    <source>
        <dbReference type="ARBA" id="ARBA00022801"/>
    </source>
</evidence>
<dbReference type="PANTHER" id="PTHR33794:SF1">
    <property type="entry name" value="BACILLOLYSIN"/>
    <property type="match status" value="1"/>
</dbReference>
<comment type="caution">
    <text evidence="10">The sequence shown here is derived from an EMBL/GenBank/DDBJ whole genome shotgun (WGS) entry which is preliminary data.</text>
</comment>